<name>A0A397W4W9_9GLOM</name>
<dbReference type="STRING" id="44941.A0A397W4W9"/>
<dbReference type="AlphaFoldDB" id="A0A397W4W9"/>
<evidence type="ECO:0000313" key="2">
    <source>
        <dbReference type="Proteomes" id="UP000266673"/>
    </source>
</evidence>
<organism evidence="1 2">
    <name type="scientific">Gigaspora rosea</name>
    <dbReference type="NCBI Taxonomy" id="44941"/>
    <lineage>
        <taxon>Eukaryota</taxon>
        <taxon>Fungi</taxon>
        <taxon>Fungi incertae sedis</taxon>
        <taxon>Mucoromycota</taxon>
        <taxon>Glomeromycotina</taxon>
        <taxon>Glomeromycetes</taxon>
        <taxon>Diversisporales</taxon>
        <taxon>Gigasporaceae</taxon>
        <taxon>Gigaspora</taxon>
    </lineage>
</organism>
<dbReference type="Proteomes" id="UP000266673">
    <property type="component" value="Unassembled WGS sequence"/>
</dbReference>
<keyword evidence="2" id="KW-1185">Reference proteome</keyword>
<dbReference type="OrthoDB" id="2434233at2759"/>
<gene>
    <name evidence="1" type="ORF">C2G38_2156325</name>
</gene>
<comment type="caution">
    <text evidence="1">The sequence shown here is derived from an EMBL/GenBank/DDBJ whole genome shotgun (WGS) entry which is preliminary data.</text>
</comment>
<dbReference type="EMBL" id="QKWP01000047">
    <property type="protein sequence ID" value="RIB29082.1"/>
    <property type="molecule type" value="Genomic_DNA"/>
</dbReference>
<sequence length="524" mass="61022">MITPGISSCGIMKYFLTIILREHNYTYQNYTEVAEKHISNNCLDLIEKIEARCGQSKITINQNIDLACNLWEVALDYGKHFVFQLLILQTTSPNREDANSFEIMFNTQNSITLPTWKASAKPNKKDQLRSDIVAWIKKENCGWIGLNMAETVGKPFIQDLTNVLWYIDGCNSDTFTQRYNLPKLNEHSECLLKYATYPWMTRPPFSTFLKKPIIKLGEDLSKYAEYLVYKPSLEVGFEFKVRIYTYHHENVCNTTYIWHIDEKAKVSNQHYKIRIEIKKCFPTYYTRRMHKEYMDMCDLHLNKQPKAKLRRIYKELTNDASAAKTTSQKEVDERVKLAFELNDPEIISDLRELNEDRLRKYDEFWAAGKKFLEGTAQEAVVAVDERRYDPIVHLAQAISVCDLCDMITKEVKKINLQAPIPSTQWLRLQFWPTTLTNKNKMAIMFRDDAHLVFMDDKHRCKVGEPGHSVAAVDRGKRVLVNHNTTFVVSDHDFTKYGIIPSVTMLCNIPKTIEESFYTGKFTLG</sequence>
<accession>A0A397W4W9</accession>
<reference evidence="1 2" key="1">
    <citation type="submission" date="2018-06" db="EMBL/GenBank/DDBJ databases">
        <title>Comparative genomics reveals the genomic features of Rhizophagus irregularis, R. cerebriforme, R. diaphanum and Gigaspora rosea, and their symbiotic lifestyle signature.</title>
        <authorList>
            <person name="Morin E."/>
            <person name="San Clemente H."/>
            <person name="Chen E.C.H."/>
            <person name="De La Providencia I."/>
            <person name="Hainaut M."/>
            <person name="Kuo A."/>
            <person name="Kohler A."/>
            <person name="Murat C."/>
            <person name="Tang N."/>
            <person name="Roy S."/>
            <person name="Loubradou J."/>
            <person name="Henrissat B."/>
            <person name="Grigoriev I.V."/>
            <person name="Corradi N."/>
            <person name="Roux C."/>
            <person name="Martin F.M."/>
        </authorList>
    </citation>
    <scope>NUCLEOTIDE SEQUENCE [LARGE SCALE GENOMIC DNA]</scope>
    <source>
        <strain evidence="1 2">DAOM 194757</strain>
    </source>
</reference>
<protein>
    <submittedName>
        <fullName evidence="1">Uncharacterized protein</fullName>
    </submittedName>
</protein>
<proteinExistence type="predicted"/>
<evidence type="ECO:0000313" key="1">
    <source>
        <dbReference type="EMBL" id="RIB29082.1"/>
    </source>
</evidence>